<dbReference type="InterPro" id="IPR027417">
    <property type="entry name" value="P-loop_NTPase"/>
</dbReference>
<comment type="caution">
    <text evidence="1">The sequence shown here is derived from an EMBL/GenBank/DDBJ whole genome shotgun (WGS) entry which is preliminary data.</text>
</comment>
<organism evidence="1 2">
    <name type="scientific">Streptomyces boluensis</name>
    <dbReference type="NCBI Taxonomy" id="1775135"/>
    <lineage>
        <taxon>Bacteria</taxon>
        <taxon>Bacillati</taxon>
        <taxon>Actinomycetota</taxon>
        <taxon>Actinomycetes</taxon>
        <taxon>Kitasatosporales</taxon>
        <taxon>Streptomycetaceae</taxon>
        <taxon>Streptomyces</taxon>
    </lineage>
</organism>
<protein>
    <submittedName>
        <fullName evidence="1">ATP/GTP-binding protein</fullName>
    </submittedName>
</protein>
<evidence type="ECO:0000313" key="1">
    <source>
        <dbReference type="EMBL" id="NBE55795.1"/>
    </source>
</evidence>
<dbReference type="AlphaFoldDB" id="A0A964XNS3"/>
<dbReference type="Proteomes" id="UP000598297">
    <property type="component" value="Unassembled WGS sequence"/>
</dbReference>
<sequence length="528" mass="55756">RPSTAPPSVPWSALRAAGQTKAADLLAAELLGGRMNDVDCARVEHAWTSAQGDPAAREAFVDTVVRQGAAAWTHPSGSRDLPARAATHDLLVGQVRIGRFAADPRNPYAVRGVQAALDPAVLGTSLLAVGPSGAGKTERLMRPVTEGLALRALTGQAAVVAVCAAGTPLGPDDAYDVVVRPGDPASAHDLDLYADCADPDEAAAFLAEGLVGDLDAVDTRRAATALAQLLGPYSAAHGHFPGLRELRALLEGEPAALDALRAELGDGARHAGMRRELDARVRQSGTPGDPCPALADRIALLDRPAFAGFFGNSGEGRPFSMRAVAHHPLRVRVDLPEHGHEEASRLLARLLLAQFTHVVRDTSGRTHFACLVLDDATRTLTAESVRAVQRLRSRNAGVVLGLRTVGDVPEQLQGPLYAAVGCRMAFSGVTTWDGRRFAEAWGTERVETKEVAQHTVFADQPGTRALHALRKLVTGRAVTTDAVTVREVERERWSASDLAHAVPPGHAVLSLSTVEGPSAPPHLVDLRD</sequence>
<keyword evidence="2" id="KW-1185">Reference proteome</keyword>
<reference evidence="1" key="1">
    <citation type="submission" date="2020-01" db="EMBL/GenBank/DDBJ databases">
        <title>Whole-genome analyses of novel actinobacteria.</title>
        <authorList>
            <person name="Sahin N."/>
        </authorList>
    </citation>
    <scope>NUCLEOTIDE SEQUENCE</scope>
    <source>
        <strain evidence="1">YC537</strain>
    </source>
</reference>
<dbReference type="EMBL" id="JAAAHS010000371">
    <property type="protein sequence ID" value="NBE55795.1"/>
    <property type="molecule type" value="Genomic_DNA"/>
</dbReference>
<dbReference type="SUPFAM" id="SSF52540">
    <property type="entry name" value="P-loop containing nucleoside triphosphate hydrolases"/>
    <property type="match status" value="1"/>
</dbReference>
<evidence type="ECO:0000313" key="2">
    <source>
        <dbReference type="Proteomes" id="UP000598297"/>
    </source>
</evidence>
<accession>A0A964XNS3</accession>
<name>A0A964XNS3_9ACTN</name>
<proteinExistence type="predicted"/>
<dbReference type="Gene3D" id="3.40.50.300">
    <property type="entry name" value="P-loop containing nucleotide triphosphate hydrolases"/>
    <property type="match status" value="1"/>
</dbReference>
<gene>
    <name evidence="1" type="ORF">GUY60_31060</name>
</gene>
<feature type="non-terminal residue" evidence="1">
    <location>
        <position position="1"/>
    </location>
</feature>